<accession>A0A834I8D1</accession>
<keyword evidence="2" id="KW-1185">Reference proteome</keyword>
<gene>
    <name evidence="1" type="ORF">GWI33_012398</name>
</gene>
<dbReference type="AlphaFoldDB" id="A0A834I8D1"/>
<feature type="non-terminal residue" evidence="1">
    <location>
        <position position="1"/>
    </location>
</feature>
<protein>
    <submittedName>
        <fullName evidence="1">Uncharacterized protein</fullName>
    </submittedName>
</protein>
<comment type="caution">
    <text evidence="1">The sequence shown here is derived from an EMBL/GenBank/DDBJ whole genome shotgun (WGS) entry which is preliminary data.</text>
</comment>
<evidence type="ECO:0000313" key="2">
    <source>
        <dbReference type="Proteomes" id="UP000625711"/>
    </source>
</evidence>
<name>A0A834I8D1_RHYFE</name>
<reference evidence="1" key="1">
    <citation type="submission" date="2020-08" db="EMBL/GenBank/DDBJ databases">
        <title>Genome sequencing and assembly of the red palm weevil Rhynchophorus ferrugineus.</title>
        <authorList>
            <person name="Dias G.B."/>
            <person name="Bergman C.M."/>
            <person name="Manee M."/>
        </authorList>
    </citation>
    <scope>NUCLEOTIDE SEQUENCE</scope>
    <source>
        <strain evidence="1">AA-2017</strain>
        <tissue evidence="1">Whole larva</tissue>
    </source>
</reference>
<sequence>QKRIPERVRDSPRGFARKGAPECNLEYSAADRKIDVAAGSVFGAPLKTHIYANSGSASARTPPHSSRCFPVPLVLQQMY</sequence>
<dbReference type="EMBL" id="JAACXV010011773">
    <property type="protein sequence ID" value="KAF7274939.1"/>
    <property type="molecule type" value="Genomic_DNA"/>
</dbReference>
<evidence type="ECO:0000313" key="1">
    <source>
        <dbReference type="EMBL" id="KAF7274939.1"/>
    </source>
</evidence>
<proteinExistence type="predicted"/>
<organism evidence="1 2">
    <name type="scientific">Rhynchophorus ferrugineus</name>
    <name type="common">Red palm weevil</name>
    <name type="synonym">Curculio ferrugineus</name>
    <dbReference type="NCBI Taxonomy" id="354439"/>
    <lineage>
        <taxon>Eukaryota</taxon>
        <taxon>Metazoa</taxon>
        <taxon>Ecdysozoa</taxon>
        <taxon>Arthropoda</taxon>
        <taxon>Hexapoda</taxon>
        <taxon>Insecta</taxon>
        <taxon>Pterygota</taxon>
        <taxon>Neoptera</taxon>
        <taxon>Endopterygota</taxon>
        <taxon>Coleoptera</taxon>
        <taxon>Polyphaga</taxon>
        <taxon>Cucujiformia</taxon>
        <taxon>Curculionidae</taxon>
        <taxon>Dryophthorinae</taxon>
        <taxon>Rhynchophorus</taxon>
    </lineage>
</organism>
<dbReference type="Proteomes" id="UP000625711">
    <property type="component" value="Unassembled WGS sequence"/>
</dbReference>